<dbReference type="Gene3D" id="3.40.50.300">
    <property type="entry name" value="P-loop containing nucleotide triphosphate hydrolases"/>
    <property type="match status" value="1"/>
</dbReference>
<reference evidence="3 4" key="1">
    <citation type="journal article" date="2015" name="Stand. Genomic Sci.">
        <title>Genomic Encyclopedia of Bacterial and Archaeal Type Strains, Phase III: the genomes of soil and plant-associated and newly described type strains.</title>
        <authorList>
            <person name="Whitman W.B."/>
            <person name="Woyke T."/>
            <person name="Klenk H.P."/>
            <person name="Zhou Y."/>
            <person name="Lilburn T.G."/>
            <person name="Beck B.J."/>
            <person name="De Vos P."/>
            <person name="Vandamme P."/>
            <person name="Eisen J.A."/>
            <person name="Garrity G."/>
            <person name="Hugenholtz P."/>
            <person name="Kyrpides N.C."/>
        </authorList>
    </citation>
    <scope>NUCLEOTIDE SEQUENCE [LARGE SCALE GENOMIC DNA]</scope>
    <source>
        <strain evidence="3 4">CECT 7306</strain>
    </source>
</reference>
<dbReference type="InterPro" id="IPR027417">
    <property type="entry name" value="P-loop_NTPase"/>
</dbReference>
<dbReference type="PANTHER" id="PTHR32309:SF31">
    <property type="entry name" value="CAPSULAR EXOPOLYSACCHARIDE FAMILY"/>
    <property type="match status" value="1"/>
</dbReference>
<evidence type="ECO:0000313" key="4">
    <source>
        <dbReference type="Proteomes" id="UP000276232"/>
    </source>
</evidence>
<dbReference type="EMBL" id="RJKN01000005">
    <property type="protein sequence ID" value="ROP43012.1"/>
    <property type="molecule type" value="Genomic_DNA"/>
</dbReference>
<keyword evidence="2" id="KW-0472">Membrane</keyword>
<organism evidence="3 4">
    <name type="scientific">Pseudokineococcus lusitanus</name>
    <dbReference type="NCBI Taxonomy" id="763993"/>
    <lineage>
        <taxon>Bacteria</taxon>
        <taxon>Bacillati</taxon>
        <taxon>Actinomycetota</taxon>
        <taxon>Actinomycetes</taxon>
        <taxon>Kineosporiales</taxon>
        <taxon>Kineosporiaceae</taxon>
        <taxon>Pseudokineococcus</taxon>
    </lineage>
</organism>
<feature type="region of interest" description="Disordered" evidence="1">
    <location>
        <begin position="268"/>
        <end position="287"/>
    </location>
</feature>
<keyword evidence="2" id="KW-0812">Transmembrane</keyword>
<protein>
    <submittedName>
        <fullName evidence="3">Mrp family chromosome partitioning ATPase</fullName>
    </submittedName>
</protein>
<gene>
    <name evidence="3" type="ORF">EDC03_2306</name>
</gene>
<comment type="caution">
    <text evidence="3">The sequence shown here is derived from an EMBL/GenBank/DDBJ whole genome shotgun (WGS) entry which is preliminary data.</text>
</comment>
<dbReference type="SUPFAM" id="SSF52540">
    <property type="entry name" value="P-loop containing nucleoside triphosphate hydrolases"/>
    <property type="match status" value="1"/>
</dbReference>
<dbReference type="OrthoDB" id="9812433at2"/>
<dbReference type="PANTHER" id="PTHR32309">
    <property type="entry name" value="TYROSINE-PROTEIN KINASE"/>
    <property type="match status" value="1"/>
</dbReference>
<keyword evidence="4" id="KW-1185">Reference proteome</keyword>
<accession>A0A3N1HL03</accession>
<evidence type="ECO:0000256" key="2">
    <source>
        <dbReference type="SAM" id="Phobius"/>
    </source>
</evidence>
<evidence type="ECO:0000256" key="1">
    <source>
        <dbReference type="SAM" id="MobiDB-lite"/>
    </source>
</evidence>
<dbReference type="Proteomes" id="UP000276232">
    <property type="component" value="Unassembled WGS sequence"/>
</dbReference>
<dbReference type="RefSeq" id="WP_148058069.1">
    <property type="nucleotide sequence ID" value="NZ_RJKN01000005.1"/>
</dbReference>
<name>A0A3N1HL03_9ACTN</name>
<evidence type="ECO:0000313" key="3">
    <source>
        <dbReference type="EMBL" id="ROP43012.1"/>
    </source>
</evidence>
<dbReference type="InParanoid" id="A0A3N1HL03"/>
<sequence>MDTTAPTLIGALWRYRWSSALLVLLVAALSVAAGSVSGPAATVSASISLTPPGPDNVLAPGTQGDASSARYTAQRAAFVTSDAVLTAVADRTGRDNLTELRREVVAEPALTSSTVTVTVESSDAEEAVALASAVVDSYAEQTQAQVDQLTQEALDSLAASEQEVIDSTDVVLPVEEAQQGSVAATLADLRLQASEIRTSSALFGDGVSFVEAPRLDAVVTRGLPLREAFLGVVVGLVAAGLLAWVRADRHRRLSSPDELEPDASFLGELRRPGDLDVPAPGEPLEMPTQSHRLVGAVVGRETSGGVLAVTSADERLRTATALNLAASLARDGRRVLVVDGDTDHHALTSRLALDGTPWTAALADGGRAPVPTLLRTTGGGELQVVGAAPDATAAPGGRSVEELVRGWRRDHDAVVVDLPALGGGQLVTDLAAAADAGLLVVAHGADDRGTRDELRRWAALGTPLVGYVYARASARGRGGALGALRRSADREARTA</sequence>
<proteinExistence type="predicted"/>
<dbReference type="InterPro" id="IPR050445">
    <property type="entry name" value="Bact_polysacc_biosynth/exp"/>
</dbReference>
<feature type="transmembrane region" description="Helical" evidence="2">
    <location>
        <begin position="228"/>
        <end position="245"/>
    </location>
</feature>
<keyword evidence="2" id="KW-1133">Transmembrane helix</keyword>
<dbReference type="AlphaFoldDB" id="A0A3N1HL03"/>